<evidence type="ECO:0000313" key="2">
    <source>
        <dbReference type="EMBL" id="KRY30286.1"/>
    </source>
</evidence>
<proteinExistence type="predicted"/>
<dbReference type="AlphaFoldDB" id="A0A0V1AZR6"/>
<gene>
    <name evidence="2" type="ORF">T01_5958</name>
</gene>
<dbReference type="InParanoid" id="A0A0V1AZR6"/>
<dbReference type="Proteomes" id="UP000054776">
    <property type="component" value="Unassembled WGS sequence"/>
</dbReference>
<sequence>MTSRHTSAHSHKPHAAHNSTLPTPNHRWMATANTSCLWVTAHRLAPLISCDCPLAPRGPTLDALIFPRFPLSFSRLDAGVFLCHCSKVV</sequence>
<dbReference type="EMBL" id="JYDH01000145">
    <property type="protein sequence ID" value="KRY30286.1"/>
    <property type="molecule type" value="Genomic_DNA"/>
</dbReference>
<reference evidence="2 3" key="1">
    <citation type="submission" date="2015-01" db="EMBL/GenBank/DDBJ databases">
        <title>Evolution of Trichinella species and genotypes.</title>
        <authorList>
            <person name="Korhonen P.K."/>
            <person name="Edoardo P."/>
            <person name="Giuseppe L.R."/>
            <person name="Gasser R.B."/>
        </authorList>
    </citation>
    <scope>NUCLEOTIDE SEQUENCE [LARGE SCALE GENOMIC DNA]</scope>
    <source>
        <strain evidence="2">ISS3</strain>
    </source>
</reference>
<evidence type="ECO:0000313" key="3">
    <source>
        <dbReference type="Proteomes" id="UP000054776"/>
    </source>
</evidence>
<name>A0A0V1AZR6_TRISP</name>
<comment type="caution">
    <text evidence="2">The sequence shown here is derived from an EMBL/GenBank/DDBJ whole genome shotgun (WGS) entry which is preliminary data.</text>
</comment>
<protein>
    <submittedName>
        <fullName evidence="2">Uncharacterized protein</fullName>
    </submittedName>
</protein>
<feature type="compositionally biased region" description="Basic residues" evidence="1">
    <location>
        <begin position="1"/>
        <end position="15"/>
    </location>
</feature>
<keyword evidence="3" id="KW-1185">Reference proteome</keyword>
<accession>A0A0V1AZR6</accession>
<feature type="region of interest" description="Disordered" evidence="1">
    <location>
        <begin position="1"/>
        <end position="25"/>
    </location>
</feature>
<evidence type="ECO:0000256" key="1">
    <source>
        <dbReference type="SAM" id="MobiDB-lite"/>
    </source>
</evidence>
<organism evidence="2 3">
    <name type="scientific">Trichinella spiralis</name>
    <name type="common">Trichina worm</name>
    <dbReference type="NCBI Taxonomy" id="6334"/>
    <lineage>
        <taxon>Eukaryota</taxon>
        <taxon>Metazoa</taxon>
        <taxon>Ecdysozoa</taxon>
        <taxon>Nematoda</taxon>
        <taxon>Enoplea</taxon>
        <taxon>Dorylaimia</taxon>
        <taxon>Trichinellida</taxon>
        <taxon>Trichinellidae</taxon>
        <taxon>Trichinella</taxon>
    </lineage>
</organism>